<dbReference type="Pfam" id="PF00211">
    <property type="entry name" value="Guanylate_cyc"/>
    <property type="match status" value="1"/>
</dbReference>
<reference evidence="5 6" key="1">
    <citation type="submission" date="2018-05" db="EMBL/GenBank/DDBJ databases">
        <title>A metagenomic window into the 2 km-deep terrestrial subsurface aquifer revealed taxonomically and functionally diverse microbial community comprising novel uncultured bacterial lineages.</title>
        <authorList>
            <person name="Kadnikov V.V."/>
            <person name="Mardanov A.V."/>
            <person name="Beletsky A.V."/>
            <person name="Banks D."/>
            <person name="Pimenov N.V."/>
            <person name="Frank Y.A."/>
            <person name="Karnachuk O.V."/>
            <person name="Ravin N.V."/>
        </authorList>
    </citation>
    <scope>NUCLEOTIDE SEQUENCE [LARGE SCALE GENOMIC DNA]</scope>
    <source>
        <strain evidence="5">BY5</strain>
    </source>
</reference>
<feature type="transmembrane region" description="Helical" evidence="2">
    <location>
        <begin position="466"/>
        <end position="490"/>
    </location>
</feature>
<dbReference type="Proteomes" id="UP000252355">
    <property type="component" value="Unassembled WGS sequence"/>
</dbReference>
<gene>
    <name evidence="5" type="ORF">OZSIB_2929</name>
</gene>
<evidence type="ECO:0000259" key="3">
    <source>
        <dbReference type="PROSITE" id="PS50125"/>
    </source>
</evidence>
<dbReference type="PROSITE" id="PS50885">
    <property type="entry name" value="HAMP"/>
    <property type="match status" value="1"/>
</dbReference>
<dbReference type="Pfam" id="PF00672">
    <property type="entry name" value="HAMP"/>
    <property type="match status" value="1"/>
</dbReference>
<dbReference type="SMART" id="SM00304">
    <property type="entry name" value="HAMP"/>
    <property type="match status" value="1"/>
</dbReference>
<dbReference type="GO" id="GO:0035556">
    <property type="term" value="P:intracellular signal transduction"/>
    <property type="evidence" value="ECO:0007669"/>
    <property type="project" value="InterPro"/>
</dbReference>
<dbReference type="PANTHER" id="PTHR43081:SF1">
    <property type="entry name" value="ADENYLATE CYCLASE, TERMINAL-DIFFERENTIATION SPECIFIC"/>
    <property type="match status" value="1"/>
</dbReference>
<dbReference type="Gene3D" id="6.10.340.10">
    <property type="match status" value="1"/>
</dbReference>
<dbReference type="InterPro" id="IPR001054">
    <property type="entry name" value="A/G_cyclase"/>
</dbReference>
<comment type="caution">
    <text evidence="5">The sequence shown here is derived from an EMBL/GenBank/DDBJ whole genome shotgun (WGS) entry which is preliminary data.</text>
</comment>
<evidence type="ECO:0000259" key="4">
    <source>
        <dbReference type="PROSITE" id="PS50885"/>
    </source>
</evidence>
<dbReference type="CDD" id="cd07302">
    <property type="entry name" value="CHD"/>
    <property type="match status" value="1"/>
</dbReference>
<evidence type="ECO:0000256" key="2">
    <source>
        <dbReference type="SAM" id="Phobius"/>
    </source>
</evidence>
<feature type="region of interest" description="Disordered" evidence="1">
    <location>
        <begin position="142"/>
        <end position="194"/>
    </location>
</feature>
<evidence type="ECO:0000313" key="5">
    <source>
        <dbReference type="EMBL" id="RCK80616.1"/>
    </source>
</evidence>
<proteinExistence type="predicted"/>
<feature type="domain" description="Guanylate cyclase" evidence="3">
    <location>
        <begin position="904"/>
        <end position="1036"/>
    </location>
</feature>
<organism evidence="5 6">
    <name type="scientific">Candidatus Ozemobacter sibiricus</name>
    <dbReference type="NCBI Taxonomy" id="2268124"/>
    <lineage>
        <taxon>Bacteria</taxon>
        <taxon>Candidatus Ozemobacteria</taxon>
        <taxon>Candidatus Ozemobacterales</taxon>
        <taxon>Candidatus Ozemobacteraceae</taxon>
        <taxon>Candidatus Ozemobacter</taxon>
    </lineage>
</organism>
<evidence type="ECO:0000256" key="1">
    <source>
        <dbReference type="SAM" id="MobiDB-lite"/>
    </source>
</evidence>
<dbReference type="CDD" id="cd06225">
    <property type="entry name" value="HAMP"/>
    <property type="match status" value="1"/>
</dbReference>
<protein>
    <submittedName>
        <fullName evidence="5">Adenylate cyclase</fullName>
    </submittedName>
</protein>
<dbReference type="AlphaFoldDB" id="A0A367ZRD7"/>
<dbReference type="InterPro" id="IPR029787">
    <property type="entry name" value="Nucleotide_cyclase"/>
</dbReference>
<sequence>MAGAERVGPVRSASGASPVRVEGALGVILALLLSFLPPLLLRWNWEPTAGGEASRRASDENWHHASSRLAASLRRASTLPAWVRLNGQAIGAWAEALWRQGGRGFSPDRALSQARVRGHLAGLPRGLCWAFVCEPDPASAARTVWPAARGRRAASPDAGRAASPDAGRAASPDARGGDRPRPAHPRSSSVAGPGRTIRLCRGVGLESDLRSLFTALAEGVVRAVVEQASEPADRRLVRRIQGMFGEVVFPELFGSDFHGEPFAVVFRGKPYYLVWRLIHGPPARAGGPAPVRGGFFLLIPIPADPAPLVARLCFRHWDLLRQRQPIWPVFIPLPVGGRAGSAASARPLFHPRVATREVRRPALRLAQDMPLSRGGPAEGHMGQVRLPGRLVGQVLDWGAFRARLCPLADGMPYLGVLVAARPSPRPDRLHRLASGWTVVAGAIWGLLALARLALGHWPTPALRLGLALWFLGLVSLPLILSGKSGLIYLADLGSNLMETQRRRMARLVAGIEAGSARLRQVHRQACRSLMAQPDLVERWRRVQTEGEPEGPLLAEMNAHLRRQGVDPTAILVFGHGGWHLATFSPDLGEVARSSLPLVLDGFAREILGPVERAGALAAATVGRMQALHARRPELKRQIKAPMPVVPAMGLDANTDYLRRHVGEVQELYLGQRCFTFFFDLLPGRATPTYAPFILWNHQLTARRYLAEAVPEAWLGFLRERGAGLDLAAFQQEGSQWKPVSIAGDGEGLVEWAQACEQRVLFSSAGGAEILAVPLKGLPGFVLVVRLSLAPLQEILWRERSLWGAIMLSLLGLTVLGGYGLSRWLAGPVVGMTAALQQVTGGDLAVRIPCERADELGQAAATLDTMITWLRERERLLPFVSAKALEATGSGNLFAAGIGSVQTVAVLVSDIRSFTTLTETHPPAAIFEALNEHLAAMAAEVQAGGGQIDRFVGDAVWAVFFAEAGRPPVEAAVAAARAMMRRHAALNARRQAAGRFPFAIGVGLEVGEVVVGILGDPGSRLDFTMIGEAVSEAARWEAASKLGTRSRIVASARVVAALPVAEQACWHRLPVPEDIYEREADPPPGPEAAQDRPEAAQDRLGAGQGPTGGAAAPRASLPSDRDGGGSA</sequence>
<name>A0A367ZRD7_9BACT</name>
<feature type="region of interest" description="Disordered" evidence="1">
    <location>
        <begin position="1075"/>
        <end position="1126"/>
    </location>
</feature>
<dbReference type="SUPFAM" id="SSF55073">
    <property type="entry name" value="Nucleotide cyclase"/>
    <property type="match status" value="1"/>
</dbReference>
<feature type="domain" description="HAMP" evidence="4">
    <location>
        <begin position="822"/>
        <end position="874"/>
    </location>
</feature>
<dbReference type="InterPro" id="IPR003660">
    <property type="entry name" value="HAMP_dom"/>
</dbReference>
<dbReference type="SUPFAM" id="SSF158472">
    <property type="entry name" value="HAMP domain-like"/>
    <property type="match status" value="1"/>
</dbReference>
<dbReference type="InterPro" id="IPR050697">
    <property type="entry name" value="Adenylyl/Guanylyl_Cyclase_3/4"/>
</dbReference>
<keyword evidence="2" id="KW-0472">Membrane</keyword>
<keyword evidence="2" id="KW-1133">Transmembrane helix</keyword>
<keyword evidence="2" id="KW-0812">Transmembrane</keyword>
<dbReference type="GO" id="GO:0009190">
    <property type="term" value="P:cyclic nucleotide biosynthetic process"/>
    <property type="evidence" value="ECO:0007669"/>
    <property type="project" value="InterPro"/>
</dbReference>
<dbReference type="PROSITE" id="PS50125">
    <property type="entry name" value="GUANYLATE_CYCLASE_2"/>
    <property type="match status" value="1"/>
</dbReference>
<dbReference type="EMBL" id="QOQW01000005">
    <property type="protein sequence ID" value="RCK80616.1"/>
    <property type="molecule type" value="Genomic_DNA"/>
</dbReference>
<dbReference type="PANTHER" id="PTHR43081">
    <property type="entry name" value="ADENYLATE CYCLASE, TERMINAL-DIFFERENTIATION SPECIFIC-RELATED"/>
    <property type="match status" value="1"/>
</dbReference>
<dbReference type="Gene3D" id="3.30.70.1230">
    <property type="entry name" value="Nucleotide cyclase"/>
    <property type="match status" value="1"/>
</dbReference>
<feature type="transmembrane region" description="Helical" evidence="2">
    <location>
        <begin position="432"/>
        <end position="454"/>
    </location>
</feature>
<dbReference type="GO" id="GO:0016020">
    <property type="term" value="C:membrane"/>
    <property type="evidence" value="ECO:0007669"/>
    <property type="project" value="InterPro"/>
</dbReference>
<dbReference type="SMART" id="SM00044">
    <property type="entry name" value="CYCc"/>
    <property type="match status" value="1"/>
</dbReference>
<accession>A0A367ZRD7</accession>
<dbReference type="GO" id="GO:0004016">
    <property type="term" value="F:adenylate cyclase activity"/>
    <property type="evidence" value="ECO:0007669"/>
    <property type="project" value="UniProtKB-ARBA"/>
</dbReference>
<evidence type="ECO:0000313" key="6">
    <source>
        <dbReference type="Proteomes" id="UP000252355"/>
    </source>
</evidence>